<dbReference type="EMBL" id="CAFBLS010000067">
    <property type="protein sequence ID" value="CAB4871035.1"/>
    <property type="molecule type" value="Genomic_DNA"/>
</dbReference>
<keyword evidence="3" id="KW-1003">Cell membrane</keyword>
<dbReference type="SUPFAM" id="SSF161098">
    <property type="entry name" value="MetI-like"/>
    <property type="match status" value="1"/>
</dbReference>
<evidence type="ECO:0000256" key="7">
    <source>
        <dbReference type="SAM" id="Phobius"/>
    </source>
</evidence>
<gene>
    <name evidence="9" type="ORF">UFOPK3402_00693</name>
</gene>
<evidence type="ECO:0000256" key="2">
    <source>
        <dbReference type="ARBA" id="ARBA00022448"/>
    </source>
</evidence>
<dbReference type="PANTHER" id="PTHR30151">
    <property type="entry name" value="ALKANE SULFONATE ABC TRANSPORTER-RELATED, MEMBRANE SUBUNIT"/>
    <property type="match status" value="1"/>
</dbReference>
<protein>
    <submittedName>
        <fullName evidence="9">Unannotated protein</fullName>
    </submittedName>
</protein>
<keyword evidence="6 7" id="KW-0472">Membrane</keyword>
<dbReference type="PROSITE" id="PS50928">
    <property type="entry name" value="ABC_TM1"/>
    <property type="match status" value="1"/>
</dbReference>
<dbReference type="InterPro" id="IPR000515">
    <property type="entry name" value="MetI-like"/>
</dbReference>
<feature type="transmembrane region" description="Helical" evidence="7">
    <location>
        <begin position="34"/>
        <end position="52"/>
    </location>
</feature>
<dbReference type="GO" id="GO:0005886">
    <property type="term" value="C:plasma membrane"/>
    <property type="evidence" value="ECO:0007669"/>
    <property type="project" value="UniProtKB-SubCell"/>
</dbReference>
<dbReference type="Gene3D" id="1.10.3720.10">
    <property type="entry name" value="MetI-like"/>
    <property type="match status" value="1"/>
</dbReference>
<dbReference type="PANTHER" id="PTHR30151:SF40">
    <property type="entry name" value="TRANSPORT SYSTEM INTEGRAL MEMBRANE PROTEIN"/>
    <property type="match status" value="1"/>
</dbReference>
<feature type="transmembrane region" description="Helical" evidence="7">
    <location>
        <begin position="114"/>
        <end position="139"/>
    </location>
</feature>
<keyword evidence="4 7" id="KW-0812">Transmembrane</keyword>
<dbReference type="CDD" id="cd06261">
    <property type="entry name" value="TM_PBP2"/>
    <property type="match status" value="1"/>
</dbReference>
<feature type="transmembrane region" description="Helical" evidence="7">
    <location>
        <begin position="187"/>
        <end position="211"/>
    </location>
</feature>
<proteinExistence type="predicted"/>
<keyword evidence="5 7" id="KW-1133">Transmembrane helix</keyword>
<feature type="transmembrane region" description="Helical" evidence="7">
    <location>
        <begin position="246"/>
        <end position="267"/>
    </location>
</feature>
<reference evidence="9" key="1">
    <citation type="submission" date="2020-05" db="EMBL/GenBank/DDBJ databases">
        <authorList>
            <person name="Chiriac C."/>
            <person name="Salcher M."/>
            <person name="Ghai R."/>
            <person name="Kavagutti S V."/>
        </authorList>
    </citation>
    <scope>NUCLEOTIDE SEQUENCE</scope>
</reference>
<evidence type="ECO:0000256" key="4">
    <source>
        <dbReference type="ARBA" id="ARBA00022692"/>
    </source>
</evidence>
<evidence type="ECO:0000256" key="1">
    <source>
        <dbReference type="ARBA" id="ARBA00004651"/>
    </source>
</evidence>
<feature type="domain" description="ABC transmembrane type-1" evidence="8">
    <location>
        <begin position="81"/>
        <end position="264"/>
    </location>
</feature>
<comment type="subcellular location">
    <subcellularLocation>
        <location evidence="1">Cell membrane</location>
        <topology evidence="1">Multi-pass membrane protein</topology>
    </subcellularLocation>
</comment>
<sequence length="281" mass="30093">MSADVLTPVVDDTPAAPPGAGRARLIYGWLWPKALAIVLVLAFWQVIVWSGWRPTYVLPAPAETLQTLGGMLGTERFWSAITTTLTRAVIGFALALVIGTTIGVLVARIRPLRLAVGSLITGLQTMPSIAWFPLAILLFGLDEQAIMFVVVLGAAPSIANGVISGIDHVPPAFTRLGRVLGASPVSLYRDIVLPAAMPGYVAGLTQGWAFAWRSLMAGELLVIIAEKPSLGAQLEFARQFSKAPQLLATMLVILILGMLVDGLFSSYSRRLRRRRGLDVGV</sequence>
<dbReference type="InterPro" id="IPR035906">
    <property type="entry name" value="MetI-like_sf"/>
</dbReference>
<name>A0A6J7DQ36_9ZZZZ</name>
<evidence type="ECO:0000256" key="3">
    <source>
        <dbReference type="ARBA" id="ARBA00022475"/>
    </source>
</evidence>
<evidence type="ECO:0000259" key="8">
    <source>
        <dbReference type="PROSITE" id="PS50928"/>
    </source>
</evidence>
<feature type="transmembrane region" description="Helical" evidence="7">
    <location>
        <begin position="88"/>
        <end position="107"/>
    </location>
</feature>
<evidence type="ECO:0000256" key="5">
    <source>
        <dbReference type="ARBA" id="ARBA00022989"/>
    </source>
</evidence>
<accession>A0A6J7DQ36</accession>
<dbReference type="Pfam" id="PF00528">
    <property type="entry name" value="BPD_transp_1"/>
    <property type="match status" value="1"/>
</dbReference>
<evidence type="ECO:0000313" key="9">
    <source>
        <dbReference type="EMBL" id="CAB4871035.1"/>
    </source>
</evidence>
<keyword evidence="2" id="KW-0813">Transport</keyword>
<dbReference type="AlphaFoldDB" id="A0A6J7DQ36"/>
<evidence type="ECO:0000256" key="6">
    <source>
        <dbReference type="ARBA" id="ARBA00023136"/>
    </source>
</evidence>
<feature type="transmembrane region" description="Helical" evidence="7">
    <location>
        <begin position="145"/>
        <end position="166"/>
    </location>
</feature>
<dbReference type="GO" id="GO:0055085">
    <property type="term" value="P:transmembrane transport"/>
    <property type="evidence" value="ECO:0007669"/>
    <property type="project" value="InterPro"/>
</dbReference>
<organism evidence="9">
    <name type="scientific">freshwater metagenome</name>
    <dbReference type="NCBI Taxonomy" id="449393"/>
    <lineage>
        <taxon>unclassified sequences</taxon>
        <taxon>metagenomes</taxon>
        <taxon>ecological metagenomes</taxon>
    </lineage>
</organism>